<evidence type="ECO:0000313" key="4">
    <source>
        <dbReference type="EMBL" id="QOI68591.1"/>
    </source>
</evidence>
<dbReference type="Gene3D" id="3.90.75.20">
    <property type="match status" value="1"/>
</dbReference>
<dbReference type="InterPro" id="IPR010902">
    <property type="entry name" value="NUMOD4"/>
</dbReference>
<sequence>MEIWKDIPSTEGKYQVSNYGFVRRKEYQVLTKNQFTTWMQTFPEKHLWGQLDSHGYRQVTLAPGWMPFVHRLVAEAFLAPPGQELIDECLKGGHKVVLVNHKDGNPLNNHVDNLEWCTPSYNNEYSPQDYSNRSGDNCKHAVLKESDVDRILGLRGKMSQQAIADMFGVKQITISNIFTGRSWSSYTGIPRKERNKGKRAAKTKPLSQ</sequence>
<dbReference type="GO" id="GO:0016788">
    <property type="term" value="F:hydrolase activity, acting on ester bonds"/>
    <property type="evidence" value="ECO:0007669"/>
    <property type="project" value="InterPro"/>
</dbReference>
<dbReference type="EMBL" id="MT939253">
    <property type="protein sequence ID" value="QOI68591.1"/>
    <property type="molecule type" value="Genomic_DNA"/>
</dbReference>
<protein>
    <recommendedName>
        <fullName evidence="6">HNH endonuclease</fullName>
    </recommendedName>
</protein>
<feature type="domain" description="NUMOD4" evidence="2">
    <location>
        <begin position="2"/>
        <end position="61"/>
    </location>
</feature>
<dbReference type="InterPro" id="IPR003615">
    <property type="entry name" value="HNH_nuc"/>
</dbReference>
<feature type="compositionally biased region" description="Basic residues" evidence="1">
    <location>
        <begin position="193"/>
        <end position="202"/>
    </location>
</feature>
<evidence type="ECO:0000259" key="2">
    <source>
        <dbReference type="Pfam" id="PF07463"/>
    </source>
</evidence>
<evidence type="ECO:0008006" key="6">
    <source>
        <dbReference type="Google" id="ProtNLM"/>
    </source>
</evidence>
<feature type="region of interest" description="Disordered" evidence="1">
    <location>
        <begin position="188"/>
        <end position="208"/>
    </location>
</feature>
<reference evidence="4 5" key="1">
    <citation type="submission" date="2020-08" db="EMBL/GenBank/DDBJ databases">
        <authorList>
            <person name="Gorodnichev R.B."/>
            <person name="Kornienko M.A."/>
            <person name="Kuptsov N.S."/>
            <person name="Guliaev A.S."/>
            <person name="Veselovsky V.V."/>
            <person name="Kostryukova E.S."/>
            <person name="Ilina E.N."/>
            <person name="Shitikov E.A."/>
            <person name="Manolov A.I."/>
            <person name="Bespiatykh D.A."/>
        </authorList>
    </citation>
    <scope>NUCLEOTIDE SEQUENCE [LARGE SCALE GENOMIC DNA]</scope>
</reference>
<name>A0A7L8ZIM9_9CAUD</name>
<dbReference type="InterPro" id="IPR044925">
    <property type="entry name" value="His-Me_finger_sf"/>
</dbReference>
<dbReference type="SUPFAM" id="SSF54060">
    <property type="entry name" value="His-Me finger endonucleases"/>
    <property type="match status" value="1"/>
</dbReference>
<evidence type="ECO:0000313" key="5">
    <source>
        <dbReference type="Proteomes" id="UP000593993"/>
    </source>
</evidence>
<feature type="domain" description="HNH nuclease" evidence="3">
    <location>
        <begin position="69"/>
        <end position="123"/>
    </location>
</feature>
<dbReference type="Proteomes" id="UP000593993">
    <property type="component" value="Genome"/>
</dbReference>
<gene>
    <name evidence="4" type="ORF">phage621_00014</name>
</gene>
<dbReference type="Pfam" id="PF07463">
    <property type="entry name" value="NUMOD4"/>
    <property type="match status" value="1"/>
</dbReference>
<organism evidence="4 5">
    <name type="scientific">Klebsiella phage vB_KpnM_Seu621</name>
    <dbReference type="NCBI Taxonomy" id="2776831"/>
    <lineage>
        <taxon>Viruses</taxon>
        <taxon>Duplodnaviria</taxon>
        <taxon>Heunggongvirae</taxon>
        <taxon>Uroviricota</taxon>
        <taxon>Caudoviricetes</taxon>
        <taxon>Vequintavirinae</taxon>
        <taxon>Mydovirus</taxon>
        <taxon>Mydovirus KpS8</taxon>
    </lineage>
</organism>
<proteinExistence type="predicted"/>
<dbReference type="Pfam" id="PF13392">
    <property type="entry name" value="HNH_3"/>
    <property type="match status" value="1"/>
</dbReference>
<accession>A0A7L8ZIM9</accession>
<evidence type="ECO:0000259" key="3">
    <source>
        <dbReference type="Pfam" id="PF13392"/>
    </source>
</evidence>
<evidence type="ECO:0000256" key="1">
    <source>
        <dbReference type="SAM" id="MobiDB-lite"/>
    </source>
</evidence>